<dbReference type="PANTHER" id="PTHR30469">
    <property type="entry name" value="MULTIDRUG RESISTANCE PROTEIN MDTA"/>
    <property type="match status" value="1"/>
</dbReference>
<feature type="domain" description="Multidrug resistance protein MdtA-like barrel-sandwich hybrid" evidence="1">
    <location>
        <begin position="28"/>
        <end position="114"/>
    </location>
</feature>
<dbReference type="Pfam" id="PF25917">
    <property type="entry name" value="BSH_RND"/>
    <property type="match status" value="1"/>
</dbReference>
<dbReference type="EMBL" id="CP042434">
    <property type="protein sequence ID" value="QEC72472.1"/>
    <property type="molecule type" value="Genomic_DNA"/>
</dbReference>
<sequence length="272" mass="29926">MAVTITAGSFATLTDSTQLSAVSTYLREISVKNDLNGYIQQIGNRVGDKVLRGQRLFTVQTKESKNIGNLINQLDASFQFSGMRKIKSPVTGYITTLNHQAGDYVQEGEALATIADDASFGFTLNLPFEYNDKIRLHQPLTIHLPDGSSLEGRVERRLPQMDSASQTEQIFIKTIPRALPANLMGTVYLTAHSFTGFLLPTASIYSDESKQHFWVFQLTSDSTARKIPVAIGLENGSQTGIATPKFSDSDRFVLDGGYGLGDRVDIRITTQH</sequence>
<dbReference type="RefSeq" id="WP_146782933.1">
    <property type="nucleotide sequence ID" value="NZ_CP042434.1"/>
</dbReference>
<proteinExistence type="predicted"/>
<dbReference type="PANTHER" id="PTHR30469:SF15">
    <property type="entry name" value="HLYD FAMILY OF SECRETION PROTEINS"/>
    <property type="match status" value="1"/>
</dbReference>
<evidence type="ECO:0000313" key="2">
    <source>
        <dbReference type="EMBL" id="QEC72472.1"/>
    </source>
</evidence>
<accession>A0A5B8VNJ5</accession>
<dbReference type="SUPFAM" id="SSF51230">
    <property type="entry name" value="Single hybrid motif"/>
    <property type="match status" value="1"/>
</dbReference>
<dbReference type="GO" id="GO:1990281">
    <property type="term" value="C:efflux pump complex"/>
    <property type="evidence" value="ECO:0007669"/>
    <property type="project" value="TreeGrafter"/>
</dbReference>
<reference evidence="2 3" key="1">
    <citation type="journal article" date="2017" name="Int. J. Syst. Evol. Microbiol.">
        <title>Arachidicoccus ginsenosidivorans sp. nov., with ginsenoside-converting activity isolated from ginseng cultivating soil.</title>
        <authorList>
            <person name="Siddiqi M.Z."/>
            <person name="Aslam Z."/>
            <person name="Im W.T."/>
        </authorList>
    </citation>
    <scope>NUCLEOTIDE SEQUENCE [LARGE SCALE GENOMIC DNA]</scope>
    <source>
        <strain evidence="2 3">Gsoil 809</strain>
    </source>
</reference>
<dbReference type="OrthoDB" id="1435302at2"/>
<gene>
    <name evidence="2" type="ORF">FSB73_13105</name>
</gene>
<dbReference type="GO" id="GO:0015562">
    <property type="term" value="F:efflux transmembrane transporter activity"/>
    <property type="evidence" value="ECO:0007669"/>
    <property type="project" value="TreeGrafter"/>
</dbReference>
<dbReference type="InterPro" id="IPR011053">
    <property type="entry name" value="Single_hybrid_motif"/>
</dbReference>
<name>A0A5B8VNJ5_9BACT</name>
<dbReference type="InterPro" id="IPR058625">
    <property type="entry name" value="MdtA-like_BSH"/>
</dbReference>
<organism evidence="2 3">
    <name type="scientific">Arachidicoccus ginsenosidivorans</name>
    <dbReference type="NCBI Taxonomy" id="496057"/>
    <lineage>
        <taxon>Bacteria</taxon>
        <taxon>Pseudomonadati</taxon>
        <taxon>Bacteroidota</taxon>
        <taxon>Chitinophagia</taxon>
        <taxon>Chitinophagales</taxon>
        <taxon>Chitinophagaceae</taxon>
        <taxon>Arachidicoccus</taxon>
    </lineage>
</organism>
<evidence type="ECO:0000259" key="1">
    <source>
        <dbReference type="Pfam" id="PF25917"/>
    </source>
</evidence>
<evidence type="ECO:0000313" key="3">
    <source>
        <dbReference type="Proteomes" id="UP000321291"/>
    </source>
</evidence>
<dbReference type="KEGG" id="agi:FSB73_13105"/>
<dbReference type="Gene3D" id="2.40.50.100">
    <property type="match status" value="1"/>
</dbReference>
<dbReference type="AlphaFoldDB" id="A0A5B8VNJ5"/>
<protein>
    <submittedName>
        <fullName evidence="2">HlyD family efflux transporter periplasmic adaptor subunit</fullName>
    </submittedName>
</protein>
<dbReference type="Proteomes" id="UP000321291">
    <property type="component" value="Chromosome"/>
</dbReference>
<keyword evidence="3" id="KW-1185">Reference proteome</keyword>